<dbReference type="PROSITE" id="PS51683">
    <property type="entry name" value="SAM_OMT_II"/>
    <property type="match status" value="1"/>
</dbReference>
<dbReference type="EMBL" id="JAFIMR010000009">
    <property type="protein sequence ID" value="KAI1874559.1"/>
    <property type="molecule type" value="Genomic_DNA"/>
</dbReference>
<feature type="domain" description="O-methyltransferase C-terminal" evidence="4">
    <location>
        <begin position="221"/>
        <end position="397"/>
    </location>
</feature>
<evidence type="ECO:0000313" key="5">
    <source>
        <dbReference type="EMBL" id="KAI1874559.1"/>
    </source>
</evidence>
<dbReference type="Pfam" id="PF00891">
    <property type="entry name" value="Methyltransf_2"/>
    <property type="match status" value="1"/>
</dbReference>
<organism evidence="5 6">
    <name type="scientific">Neoarthrinium moseri</name>
    <dbReference type="NCBI Taxonomy" id="1658444"/>
    <lineage>
        <taxon>Eukaryota</taxon>
        <taxon>Fungi</taxon>
        <taxon>Dikarya</taxon>
        <taxon>Ascomycota</taxon>
        <taxon>Pezizomycotina</taxon>
        <taxon>Sordariomycetes</taxon>
        <taxon>Xylariomycetidae</taxon>
        <taxon>Amphisphaeriales</taxon>
        <taxon>Apiosporaceae</taxon>
        <taxon>Neoarthrinium</taxon>
    </lineage>
</organism>
<evidence type="ECO:0000256" key="2">
    <source>
        <dbReference type="ARBA" id="ARBA00022679"/>
    </source>
</evidence>
<dbReference type="InterPro" id="IPR036388">
    <property type="entry name" value="WH-like_DNA-bd_sf"/>
</dbReference>
<dbReference type="AlphaFoldDB" id="A0A9P9WQA7"/>
<evidence type="ECO:0000259" key="4">
    <source>
        <dbReference type="Pfam" id="PF00891"/>
    </source>
</evidence>
<dbReference type="PANTHER" id="PTHR43712:SF16">
    <property type="entry name" value="O-METHYLTRANSFERASE ELCB"/>
    <property type="match status" value="1"/>
</dbReference>
<keyword evidence="3" id="KW-0949">S-adenosyl-L-methionine</keyword>
<dbReference type="CDD" id="cd02440">
    <property type="entry name" value="AdoMet_MTases"/>
    <property type="match status" value="1"/>
</dbReference>
<gene>
    <name evidence="5" type="ORF">JX265_004767</name>
</gene>
<evidence type="ECO:0000313" key="6">
    <source>
        <dbReference type="Proteomes" id="UP000829685"/>
    </source>
</evidence>
<name>A0A9P9WQA7_9PEZI</name>
<dbReference type="InterPro" id="IPR029063">
    <property type="entry name" value="SAM-dependent_MTases_sf"/>
</dbReference>
<accession>A0A9P9WQA7</accession>
<dbReference type="Gene3D" id="1.10.10.10">
    <property type="entry name" value="Winged helix-like DNA-binding domain superfamily/Winged helix DNA-binding domain"/>
    <property type="match status" value="1"/>
</dbReference>
<proteinExistence type="predicted"/>
<dbReference type="PANTHER" id="PTHR43712">
    <property type="entry name" value="PUTATIVE (AFU_ORTHOLOGUE AFUA_4G14580)-RELATED"/>
    <property type="match status" value="1"/>
</dbReference>
<dbReference type="SUPFAM" id="SSF46785">
    <property type="entry name" value="Winged helix' DNA-binding domain"/>
    <property type="match status" value="1"/>
</dbReference>
<dbReference type="InterPro" id="IPR036390">
    <property type="entry name" value="WH_DNA-bd_sf"/>
</dbReference>
<evidence type="ECO:0000256" key="1">
    <source>
        <dbReference type="ARBA" id="ARBA00022603"/>
    </source>
</evidence>
<dbReference type="InterPro" id="IPR016461">
    <property type="entry name" value="COMT-like"/>
</dbReference>
<keyword evidence="6" id="KW-1185">Reference proteome</keyword>
<dbReference type="GO" id="GO:0032259">
    <property type="term" value="P:methylation"/>
    <property type="evidence" value="ECO:0007669"/>
    <property type="project" value="UniProtKB-KW"/>
</dbReference>
<dbReference type="InterPro" id="IPR001077">
    <property type="entry name" value="COMT_C"/>
</dbReference>
<dbReference type="GO" id="GO:0008171">
    <property type="term" value="F:O-methyltransferase activity"/>
    <property type="evidence" value="ECO:0007669"/>
    <property type="project" value="InterPro"/>
</dbReference>
<comment type="caution">
    <text evidence="5">The sequence shown here is derived from an EMBL/GenBank/DDBJ whole genome shotgun (WGS) entry which is preliminary data.</text>
</comment>
<keyword evidence="2" id="KW-0808">Transferase</keyword>
<reference evidence="5" key="1">
    <citation type="submission" date="2021-03" db="EMBL/GenBank/DDBJ databases">
        <title>Revisited historic fungal species revealed as producer of novel bioactive compounds through whole genome sequencing and comparative genomics.</title>
        <authorList>
            <person name="Vignolle G.A."/>
            <person name="Hochenegger N."/>
            <person name="Mach R.L."/>
            <person name="Mach-Aigner A.R."/>
            <person name="Javad Rahimi M."/>
            <person name="Salim K.A."/>
            <person name="Chan C.M."/>
            <person name="Lim L.B.L."/>
            <person name="Cai F."/>
            <person name="Druzhinina I.S."/>
            <person name="U'Ren J.M."/>
            <person name="Derntl C."/>
        </authorList>
    </citation>
    <scope>NUCLEOTIDE SEQUENCE</scope>
    <source>
        <strain evidence="5">TUCIM 5799</strain>
    </source>
</reference>
<dbReference type="Proteomes" id="UP000829685">
    <property type="component" value="Unassembled WGS sequence"/>
</dbReference>
<sequence>MAYSQIITLSARIAENTAKVNHYLAANNLPQPSFGIDAPLQSLIPPTEPDIAAARQAVIHDCLELRQLMLGPKEHLSSFQHNELVSQHVILRFRLAEAVPIGGETTFKQLGIASGLNEAQLRKFLRYAMAQRIFTEPRPGVVAHTAASRLLVEDQGLYNWLRFSTDDLWHAACRTGDALAQFPGSEEPNETGFALSNETSKDMFHFLSEHPQRAERFAAAMRFFTQRPGLEPVHVVENYAWEAIREGGTIVDVGGSHGIISIELARQFPSLNFVVQDLDEPVVRYAEQQCPSDLSGRVQYMVHDFFEEQPIRGAEVYFLRAVLHNWSAKYAKKILRALVPALKPGSRIILNEPVIPEPSQVPPEMAARLRANDLVMLELQNGGDREMVDWETLFAEAHHGFRFHGGKKPPGSNLWILEAEWAG</sequence>
<dbReference type="SUPFAM" id="SSF53335">
    <property type="entry name" value="S-adenosyl-L-methionine-dependent methyltransferases"/>
    <property type="match status" value="1"/>
</dbReference>
<protein>
    <recommendedName>
        <fullName evidence="4">O-methyltransferase C-terminal domain-containing protein</fullName>
    </recommendedName>
</protein>
<keyword evidence="1" id="KW-0489">Methyltransferase</keyword>
<evidence type="ECO:0000256" key="3">
    <source>
        <dbReference type="ARBA" id="ARBA00022691"/>
    </source>
</evidence>
<dbReference type="Gene3D" id="3.40.50.150">
    <property type="entry name" value="Vaccinia Virus protein VP39"/>
    <property type="match status" value="1"/>
</dbReference>